<accession>A0ACA9KPV4</accession>
<protein>
    <submittedName>
        <fullName evidence="1">9966_t:CDS:1</fullName>
    </submittedName>
</protein>
<reference evidence="1" key="1">
    <citation type="submission" date="2021-06" db="EMBL/GenBank/DDBJ databases">
        <authorList>
            <person name="Kallberg Y."/>
            <person name="Tangrot J."/>
            <person name="Rosling A."/>
        </authorList>
    </citation>
    <scope>NUCLEOTIDE SEQUENCE</scope>
    <source>
        <strain evidence="1">28 12/20/2015</strain>
    </source>
</reference>
<keyword evidence="2" id="KW-1185">Reference proteome</keyword>
<evidence type="ECO:0000313" key="1">
    <source>
        <dbReference type="EMBL" id="CAG8485984.1"/>
    </source>
</evidence>
<gene>
    <name evidence="1" type="ORF">SPELUC_LOCUS2339</name>
</gene>
<comment type="caution">
    <text evidence="1">The sequence shown here is derived from an EMBL/GenBank/DDBJ whole genome shotgun (WGS) entry which is preliminary data.</text>
</comment>
<name>A0ACA9KPV4_9GLOM</name>
<sequence>MRKYNVLCIGDHAKVHLINVEGLKTYGPSARTYRSNYVTCPNGWRLRRSDIIHTKESVFFQCVLMYSLYFFGIYGTLSSKSQRQDKGGKRPMPNILYEIQVYVAYVCVAISITPSLSVNKTTNNTRRFSTATTDKY</sequence>
<dbReference type="Proteomes" id="UP000789366">
    <property type="component" value="Unassembled WGS sequence"/>
</dbReference>
<evidence type="ECO:0000313" key="2">
    <source>
        <dbReference type="Proteomes" id="UP000789366"/>
    </source>
</evidence>
<proteinExistence type="predicted"/>
<organism evidence="1 2">
    <name type="scientific">Cetraspora pellucida</name>
    <dbReference type="NCBI Taxonomy" id="1433469"/>
    <lineage>
        <taxon>Eukaryota</taxon>
        <taxon>Fungi</taxon>
        <taxon>Fungi incertae sedis</taxon>
        <taxon>Mucoromycota</taxon>
        <taxon>Glomeromycotina</taxon>
        <taxon>Glomeromycetes</taxon>
        <taxon>Diversisporales</taxon>
        <taxon>Gigasporaceae</taxon>
        <taxon>Cetraspora</taxon>
    </lineage>
</organism>
<dbReference type="EMBL" id="CAJVPW010001516">
    <property type="protein sequence ID" value="CAG8485984.1"/>
    <property type="molecule type" value="Genomic_DNA"/>
</dbReference>